<dbReference type="EMBL" id="RDQH01000341">
    <property type="protein sequence ID" value="RXH75940.1"/>
    <property type="molecule type" value="Genomic_DNA"/>
</dbReference>
<feature type="compositionally biased region" description="Basic residues" evidence="1">
    <location>
        <begin position="167"/>
        <end position="192"/>
    </location>
</feature>
<evidence type="ECO:0000313" key="2">
    <source>
        <dbReference type="EMBL" id="RXH75940.1"/>
    </source>
</evidence>
<dbReference type="Proteomes" id="UP000290289">
    <property type="component" value="Chromosome 15"/>
</dbReference>
<proteinExistence type="predicted"/>
<keyword evidence="3" id="KW-1185">Reference proteome</keyword>
<comment type="caution">
    <text evidence="2">The sequence shown here is derived from an EMBL/GenBank/DDBJ whole genome shotgun (WGS) entry which is preliminary data.</text>
</comment>
<gene>
    <name evidence="2" type="ORF">DVH24_042727</name>
</gene>
<sequence>MVFKECNDRDDAFKLGLVYFAEAVLIRVKNNISVNLDYLNLVEDMDNLSFAASKIDRGRKEEEVKGIKRVICVAFNGDDVDVVIPENLTFDTNDVGELIRVSFARLAHEKEISDMILVKKVEELLKVVEELRSLVKKKHVEENTKEEEEEGKMMWEKKLKGNEKMKKREKKMKRQNIKKQKKKKEIKRRKKKKTKLLKLVMVGLVGERPTEEYEDVTSLDDDNEEVIYTPEGQHMGTKRKVSCKRAMSKSV</sequence>
<evidence type="ECO:0000313" key="3">
    <source>
        <dbReference type="Proteomes" id="UP000290289"/>
    </source>
</evidence>
<reference evidence="2 3" key="1">
    <citation type="submission" date="2018-10" db="EMBL/GenBank/DDBJ databases">
        <title>A high-quality apple genome assembly.</title>
        <authorList>
            <person name="Hu J."/>
        </authorList>
    </citation>
    <scope>NUCLEOTIDE SEQUENCE [LARGE SCALE GENOMIC DNA]</scope>
    <source>
        <strain evidence="3">cv. HFTH1</strain>
        <tissue evidence="2">Young leaf</tissue>
    </source>
</reference>
<organism evidence="2 3">
    <name type="scientific">Malus domestica</name>
    <name type="common">Apple</name>
    <name type="synonym">Pyrus malus</name>
    <dbReference type="NCBI Taxonomy" id="3750"/>
    <lineage>
        <taxon>Eukaryota</taxon>
        <taxon>Viridiplantae</taxon>
        <taxon>Streptophyta</taxon>
        <taxon>Embryophyta</taxon>
        <taxon>Tracheophyta</taxon>
        <taxon>Spermatophyta</taxon>
        <taxon>Magnoliopsida</taxon>
        <taxon>eudicotyledons</taxon>
        <taxon>Gunneridae</taxon>
        <taxon>Pentapetalae</taxon>
        <taxon>rosids</taxon>
        <taxon>fabids</taxon>
        <taxon>Rosales</taxon>
        <taxon>Rosaceae</taxon>
        <taxon>Amygdaloideae</taxon>
        <taxon>Maleae</taxon>
        <taxon>Malus</taxon>
    </lineage>
</organism>
<feature type="region of interest" description="Disordered" evidence="1">
    <location>
        <begin position="227"/>
        <end position="251"/>
    </location>
</feature>
<feature type="region of interest" description="Disordered" evidence="1">
    <location>
        <begin position="163"/>
        <end position="192"/>
    </location>
</feature>
<feature type="compositionally biased region" description="Basic residues" evidence="1">
    <location>
        <begin position="236"/>
        <end position="251"/>
    </location>
</feature>
<protein>
    <submittedName>
        <fullName evidence="2">Uncharacterized protein</fullName>
    </submittedName>
</protein>
<evidence type="ECO:0000256" key="1">
    <source>
        <dbReference type="SAM" id="MobiDB-lite"/>
    </source>
</evidence>
<dbReference type="AlphaFoldDB" id="A0A498HYN6"/>
<name>A0A498HYN6_MALDO</name>
<accession>A0A498HYN6</accession>